<proteinExistence type="predicted"/>
<evidence type="ECO:0000313" key="1">
    <source>
        <dbReference type="EMBL" id="KIK37731.1"/>
    </source>
</evidence>
<evidence type="ECO:0000313" key="2">
    <source>
        <dbReference type="Proteomes" id="UP000054485"/>
    </source>
</evidence>
<reference evidence="2" key="2">
    <citation type="submission" date="2015-01" db="EMBL/GenBank/DDBJ databases">
        <title>Evolutionary Origins and Diversification of the Mycorrhizal Mutualists.</title>
        <authorList>
            <consortium name="DOE Joint Genome Institute"/>
            <consortium name="Mycorrhizal Genomics Consortium"/>
            <person name="Kohler A."/>
            <person name="Kuo A."/>
            <person name="Nagy L.G."/>
            <person name="Floudas D."/>
            <person name="Copeland A."/>
            <person name="Barry K.W."/>
            <person name="Cichocki N."/>
            <person name="Veneault-Fourrey C."/>
            <person name="LaButti K."/>
            <person name="Lindquist E.A."/>
            <person name="Lipzen A."/>
            <person name="Lundell T."/>
            <person name="Morin E."/>
            <person name="Murat C."/>
            <person name="Riley R."/>
            <person name="Ohm R."/>
            <person name="Sun H."/>
            <person name="Tunlid A."/>
            <person name="Henrissat B."/>
            <person name="Grigoriev I.V."/>
            <person name="Hibbett D.S."/>
            <person name="Martin F."/>
        </authorList>
    </citation>
    <scope>NUCLEOTIDE SEQUENCE [LARGE SCALE GENOMIC DNA]</scope>
    <source>
        <strain evidence="2">UH-Slu-Lm8-n1</strain>
    </source>
</reference>
<sequence>MLSHQRNALKCLTNSPSCSKDSTIRQWDATTGLLGLSKGTLSGFLGTLQRFYKGTERLEIRTVVRMAHVSGRI</sequence>
<reference evidence="1 2" key="1">
    <citation type="submission" date="2014-04" db="EMBL/GenBank/DDBJ databases">
        <authorList>
            <consortium name="DOE Joint Genome Institute"/>
            <person name="Kuo A."/>
            <person name="Ruytinx J."/>
            <person name="Rineau F."/>
            <person name="Colpaert J."/>
            <person name="Kohler A."/>
            <person name="Nagy L.G."/>
            <person name="Floudas D."/>
            <person name="Copeland A."/>
            <person name="Barry K.W."/>
            <person name="Cichocki N."/>
            <person name="Veneault-Fourrey C."/>
            <person name="LaButti K."/>
            <person name="Lindquist E.A."/>
            <person name="Lipzen A."/>
            <person name="Lundell T."/>
            <person name="Morin E."/>
            <person name="Murat C."/>
            <person name="Sun H."/>
            <person name="Tunlid A."/>
            <person name="Henrissat B."/>
            <person name="Grigoriev I.V."/>
            <person name="Hibbett D.S."/>
            <person name="Martin F."/>
            <person name="Nordberg H.P."/>
            <person name="Cantor M.N."/>
            <person name="Hua S.X."/>
        </authorList>
    </citation>
    <scope>NUCLEOTIDE SEQUENCE [LARGE SCALE GENOMIC DNA]</scope>
    <source>
        <strain evidence="1 2">UH-Slu-Lm8-n1</strain>
    </source>
</reference>
<dbReference type="EMBL" id="KN835433">
    <property type="protein sequence ID" value="KIK37731.1"/>
    <property type="molecule type" value="Genomic_DNA"/>
</dbReference>
<organism evidence="1 2">
    <name type="scientific">Suillus luteus UH-Slu-Lm8-n1</name>
    <dbReference type="NCBI Taxonomy" id="930992"/>
    <lineage>
        <taxon>Eukaryota</taxon>
        <taxon>Fungi</taxon>
        <taxon>Dikarya</taxon>
        <taxon>Basidiomycota</taxon>
        <taxon>Agaricomycotina</taxon>
        <taxon>Agaricomycetes</taxon>
        <taxon>Agaricomycetidae</taxon>
        <taxon>Boletales</taxon>
        <taxon>Suillineae</taxon>
        <taxon>Suillaceae</taxon>
        <taxon>Suillus</taxon>
    </lineage>
</organism>
<dbReference type="AlphaFoldDB" id="A0A0D0A7W4"/>
<accession>A0A0D0A7W4</accession>
<dbReference type="InParanoid" id="A0A0D0A7W4"/>
<protein>
    <submittedName>
        <fullName evidence="1">Uncharacterized protein</fullName>
    </submittedName>
</protein>
<dbReference type="Proteomes" id="UP000054485">
    <property type="component" value="Unassembled WGS sequence"/>
</dbReference>
<dbReference type="HOGENOM" id="CLU_2706463_0_0_1"/>
<keyword evidence="2" id="KW-1185">Reference proteome</keyword>
<gene>
    <name evidence="1" type="ORF">CY34DRAFT_810073</name>
</gene>
<name>A0A0D0A7W4_9AGAM</name>